<keyword evidence="14 24" id="KW-1015">Disulfide bond</keyword>
<dbReference type="GO" id="GO:0005540">
    <property type="term" value="F:hyaluronic acid binding"/>
    <property type="evidence" value="ECO:0007669"/>
    <property type="project" value="InterPro"/>
</dbReference>
<feature type="disulfide bond" evidence="24">
    <location>
        <begin position="77"/>
        <end position="98"/>
    </location>
</feature>
<dbReference type="InterPro" id="IPR000538">
    <property type="entry name" value="Link_dom"/>
</dbReference>
<keyword evidence="13 26" id="KW-0472">Membrane</keyword>
<reference evidence="29 30" key="1">
    <citation type="submission" date="2021-06" db="EMBL/GenBank/DDBJ databases">
        <authorList>
            <person name="Palmer J.M."/>
        </authorList>
    </citation>
    <scope>NUCLEOTIDE SEQUENCE [LARGE SCALE GENOMIC DNA]</scope>
    <source>
        <strain evidence="29 30">MEX-2019</strain>
        <tissue evidence="29">Muscle</tissue>
    </source>
</reference>
<organism evidence="29 30">
    <name type="scientific">Crenichthys baileyi</name>
    <name type="common">White River springfish</name>
    <dbReference type="NCBI Taxonomy" id="28760"/>
    <lineage>
        <taxon>Eukaryota</taxon>
        <taxon>Metazoa</taxon>
        <taxon>Chordata</taxon>
        <taxon>Craniata</taxon>
        <taxon>Vertebrata</taxon>
        <taxon>Euteleostomi</taxon>
        <taxon>Actinopterygii</taxon>
        <taxon>Neopterygii</taxon>
        <taxon>Teleostei</taxon>
        <taxon>Neoteleostei</taxon>
        <taxon>Acanthomorphata</taxon>
        <taxon>Ovalentaria</taxon>
        <taxon>Atherinomorphae</taxon>
        <taxon>Cyprinodontiformes</taxon>
        <taxon>Goodeidae</taxon>
        <taxon>Crenichthys</taxon>
    </lineage>
</organism>
<evidence type="ECO:0000256" key="6">
    <source>
        <dbReference type="ARBA" id="ARBA00022525"/>
    </source>
</evidence>
<keyword evidence="17" id="KW-0966">Cell projection</keyword>
<keyword evidence="10" id="KW-0130">Cell adhesion</keyword>
<evidence type="ECO:0000256" key="12">
    <source>
        <dbReference type="ARBA" id="ARBA00022989"/>
    </source>
</evidence>
<dbReference type="EMBL" id="JAHHUM010001913">
    <property type="protein sequence ID" value="KAK5607886.1"/>
    <property type="molecule type" value="Genomic_DNA"/>
</dbReference>
<feature type="region of interest" description="Disordered" evidence="25">
    <location>
        <begin position="142"/>
        <end position="161"/>
    </location>
</feature>
<evidence type="ECO:0000256" key="10">
    <source>
        <dbReference type="ARBA" id="ARBA00022889"/>
    </source>
</evidence>
<evidence type="ECO:0000313" key="30">
    <source>
        <dbReference type="Proteomes" id="UP001311232"/>
    </source>
</evidence>
<keyword evidence="11" id="KW-0654">Proteoglycan</keyword>
<dbReference type="InterPro" id="IPR001231">
    <property type="entry name" value="CD44_antigen"/>
</dbReference>
<dbReference type="InterPro" id="IPR016186">
    <property type="entry name" value="C-type_lectin-like/link_sf"/>
</dbReference>
<evidence type="ECO:0000256" key="14">
    <source>
        <dbReference type="ARBA" id="ARBA00023157"/>
    </source>
</evidence>
<dbReference type="GO" id="GO:0006954">
    <property type="term" value="P:inflammatory response"/>
    <property type="evidence" value="ECO:0007669"/>
    <property type="project" value="TreeGrafter"/>
</dbReference>
<evidence type="ECO:0000256" key="4">
    <source>
        <dbReference type="ARBA" id="ARBA00020474"/>
    </source>
</evidence>
<keyword evidence="8 26" id="KW-0812">Transmembrane</keyword>
<evidence type="ECO:0000256" key="2">
    <source>
        <dbReference type="ARBA" id="ARBA00004251"/>
    </source>
</evidence>
<evidence type="ECO:0000256" key="26">
    <source>
        <dbReference type="SAM" id="Phobius"/>
    </source>
</evidence>
<keyword evidence="16" id="KW-0325">Glycoprotein</keyword>
<evidence type="ECO:0000256" key="22">
    <source>
        <dbReference type="ARBA" id="ARBA00032514"/>
    </source>
</evidence>
<feature type="region of interest" description="Disordered" evidence="25">
    <location>
        <begin position="327"/>
        <end position="346"/>
    </location>
</feature>
<keyword evidence="7" id="KW-0597">Phosphoprotein</keyword>
<keyword evidence="30" id="KW-1185">Reference proteome</keyword>
<keyword evidence="9 27" id="KW-0732">Signal</keyword>
<protein>
    <recommendedName>
        <fullName evidence="4">CD44 antigen</fullName>
    </recommendedName>
    <alternativeName>
        <fullName evidence="22">GP90 lymphocyte homing/adhesion receptor</fullName>
    </alternativeName>
    <alternativeName>
        <fullName evidence="21">HUTCH-I</fullName>
    </alternativeName>
    <alternativeName>
        <fullName evidence="23">Hermes antigen</fullName>
    </alternativeName>
    <alternativeName>
        <fullName evidence="20">Hyaluronate receptor</fullName>
    </alternativeName>
    <alternativeName>
        <fullName evidence="18">Phagocytic glycoprotein 1</fullName>
    </alternativeName>
    <alternativeName>
        <fullName evidence="19">Phagocytic glycoprotein I</fullName>
    </alternativeName>
</protein>
<evidence type="ECO:0000256" key="7">
    <source>
        <dbReference type="ARBA" id="ARBA00022553"/>
    </source>
</evidence>
<dbReference type="PRINTS" id="PR00658">
    <property type="entry name" value="CD44"/>
</dbReference>
<comment type="subcellular location">
    <subcellularLocation>
        <location evidence="2">Cell membrane</location>
        <topology evidence="2">Single-pass type I membrane protein</topology>
    </subcellularLocation>
    <subcellularLocation>
        <location evidence="1">Cell projection</location>
        <location evidence="1">Microvillus</location>
    </subcellularLocation>
    <subcellularLocation>
        <location evidence="3">Secreted</location>
    </subcellularLocation>
</comment>
<proteinExistence type="predicted"/>
<dbReference type="PANTHER" id="PTHR10225">
    <property type="entry name" value="HYALURONAN RECEPTOR"/>
    <property type="match status" value="1"/>
</dbReference>
<feature type="region of interest" description="Disordered" evidence="25">
    <location>
        <begin position="219"/>
        <end position="253"/>
    </location>
</feature>
<evidence type="ECO:0000256" key="13">
    <source>
        <dbReference type="ARBA" id="ARBA00023136"/>
    </source>
</evidence>
<evidence type="ECO:0000256" key="25">
    <source>
        <dbReference type="SAM" id="MobiDB-lite"/>
    </source>
</evidence>
<keyword evidence="5" id="KW-1003">Cell membrane</keyword>
<dbReference type="InterPro" id="IPR043210">
    <property type="entry name" value="CD44_antigen-like"/>
</dbReference>
<keyword evidence="6" id="KW-0964">Secreted</keyword>
<name>A0AAV9RFV2_9TELE</name>
<feature type="compositionally biased region" description="Basic and acidic residues" evidence="25">
    <location>
        <begin position="228"/>
        <end position="237"/>
    </location>
</feature>
<feature type="domain" description="Link" evidence="28">
    <location>
        <begin position="32"/>
        <end position="121"/>
    </location>
</feature>
<evidence type="ECO:0000256" key="3">
    <source>
        <dbReference type="ARBA" id="ARBA00004613"/>
    </source>
</evidence>
<gene>
    <name evidence="29" type="ORF">CRENBAI_009413</name>
</gene>
<evidence type="ECO:0000256" key="5">
    <source>
        <dbReference type="ARBA" id="ARBA00022475"/>
    </source>
</evidence>
<evidence type="ECO:0000256" key="11">
    <source>
        <dbReference type="ARBA" id="ARBA00022974"/>
    </source>
</evidence>
<evidence type="ECO:0000256" key="15">
    <source>
        <dbReference type="ARBA" id="ARBA00023170"/>
    </source>
</evidence>
<feature type="compositionally biased region" description="Polar residues" evidence="25">
    <location>
        <begin position="146"/>
        <end position="155"/>
    </location>
</feature>
<dbReference type="PRINTS" id="PR01265">
    <property type="entry name" value="LINKMODULE"/>
</dbReference>
<evidence type="ECO:0000256" key="9">
    <source>
        <dbReference type="ARBA" id="ARBA00022729"/>
    </source>
</evidence>
<evidence type="ECO:0000256" key="27">
    <source>
        <dbReference type="SAM" id="SignalP"/>
    </source>
</evidence>
<dbReference type="GO" id="GO:0035692">
    <property type="term" value="C:macrophage migration inhibitory factor receptor complex"/>
    <property type="evidence" value="ECO:0007669"/>
    <property type="project" value="TreeGrafter"/>
</dbReference>
<dbReference type="AlphaFoldDB" id="A0AAV9RFV2"/>
<evidence type="ECO:0000256" key="21">
    <source>
        <dbReference type="ARBA" id="ARBA00031823"/>
    </source>
</evidence>
<evidence type="ECO:0000256" key="23">
    <source>
        <dbReference type="ARBA" id="ARBA00032917"/>
    </source>
</evidence>
<dbReference type="PANTHER" id="PTHR10225:SF6">
    <property type="entry name" value="CD44 ANTIGEN"/>
    <property type="match status" value="1"/>
</dbReference>
<dbReference type="GO" id="GO:0016323">
    <property type="term" value="C:basolateral plasma membrane"/>
    <property type="evidence" value="ECO:0007669"/>
    <property type="project" value="TreeGrafter"/>
</dbReference>
<keyword evidence="15" id="KW-0675">Receptor</keyword>
<evidence type="ECO:0000256" key="16">
    <source>
        <dbReference type="ARBA" id="ARBA00023180"/>
    </source>
</evidence>
<accession>A0AAV9RFV2</accession>
<evidence type="ECO:0000256" key="20">
    <source>
        <dbReference type="ARBA" id="ARBA00031179"/>
    </source>
</evidence>
<comment type="caution">
    <text evidence="24">Lacks conserved residue(s) required for the propagation of feature annotation.</text>
</comment>
<dbReference type="Proteomes" id="UP001311232">
    <property type="component" value="Unassembled WGS sequence"/>
</dbReference>
<dbReference type="GO" id="GO:0005902">
    <property type="term" value="C:microvillus"/>
    <property type="evidence" value="ECO:0007669"/>
    <property type="project" value="UniProtKB-SubCell"/>
</dbReference>
<comment type="caution">
    <text evidence="29">The sequence shown here is derived from an EMBL/GenBank/DDBJ whole genome shotgun (WGS) entry which is preliminary data.</text>
</comment>
<feature type="chain" id="PRO_5043720848" description="CD44 antigen" evidence="27">
    <location>
        <begin position="19"/>
        <end position="383"/>
    </location>
</feature>
<evidence type="ECO:0000256" key="19">
    <source>
        <dbReference type="ARBA" id="ARBA00029928"/>
    </source>
</evidence>
<dbReference type="GO" id="GO:0007155">
    <property type="term" value="P:cell adhesion"/>
    <property type="evidence" value="ECO:0007669"/>
    <property type="project" value="UniProtKB-KW"/>
</dbReference>
<dbReference type="PROSITE" id="PS50963">
    <property type="entry name" value="LINK_2"/>
    <property type="match status" value="1"/>
</dbReference>
<evidence type="ECO:0000256" key="1">
    <source>
        <dbReference type="ARBA" id="ARBA00004105"/>
    </source>
</evidence>
<evidence type="ECO:0000256" key="17">
    <source>
        <dbReference type="ARBA" id="ARBA00023273"/>
    </source>
</evidence>
<dbReference type="GO" id="GO:0004896">
    <property type="term" value="F:cytokine receptor activity"/>
    <property type="evidence" value="ECO:0007669"/>
    <property type="project" value="TreeGrafter"/>
</dbReference>
<evidence type="ECO:0000256" key="8">
    <source>
        <dbReference type="ARBA" id="ARBA00022692"/>
    </source>
</evidence>
<evidence type="ECO:0000313" key="29">
    <source>
        <dbReference type="EMBL" id="KAK5607886.1"/>
    </source>
</evidence>
<evidence type="ECO:0000256" key="18">
    <source>
        <dbReference type="ARBA" id="ARBA00029917"/>
    </source>
</evidence>
<dbReference type="Pfam" id="PF00193">
    <property type="entry name" value="Xlink"/>
    <property type="match status" value="1"/>
</dbReference>
<dbReference type="InterPro" id="IPR016187">
    <property type="entry name" value="CTDL_fold"/>
</dbReference>
<sequence>MWTFLSGVIFGILACGRSDQLQVNYRSCSYAGVFLVEGANRHSLTFDMAKKVCEQLESTMASLEQVQEAYDKGMETCRYGWVSNGSTVILRQTEHENCAKNKTGFIVFSPDGDHFDAYCYDENDDLEKNCSKAFQVALLSDPPALTSPQPLTPGSTEPEATPTYQSEEVSLQEFVATPTTTLIDLSKDKITTVASEGNPLGRSNITSVVSIVTSIYPDSNDGSGMDHAVPEEKKEAPVTHVGTTTSSEKEPIEKAEPTVAKLNDKGRKISGLAPAENEKEKSSSSSDWLVVIGVIVAVGAILLVCATIARRKGFCGRKQTLNITAKDSSDGNGVAAVASSSHNPEREQEMVTLMNKENIQENGNTEEFTVITLEESPDKDQQA</sequence>
<evidence type="ECO:0000259" key="28">
    <source>
        <dbReference type="PROSITE" id="PS50963"/>
    </source>
</evidence>
<evidence type="ECO:0000256" key="24">
    <source>
        <dbReference type="PROSITE-ProRule" id="PRU00323"/>
    </source>
</evidence>
<dbReference type="GO" id="GO:0070374">
    <property type="term" value="P:positive regulation of ERK1 and ERK2 cascade"/>
    <property type="evidence" value="ECO:0007669"/>
    <property type="project" value="TreeGrafter"/>
</dbReference>
<feature type="signal peptide" evidence="27">
    <location>
        <begin position="1"/>
        <end position="18"/>
    </location>
</feature>
<keyword evidence="12 26" id="KW-1133">Transmembrane helix</keyword>
<feature type="transmembrane region" description="Helical" evidence="26">
    <location>
        <begin position="288"/>
        <end position="309"/>
    </location>
</feature>
<dbReference type="SMART" id="SM00445">
    <property type="entry name" value="LINK"/>
    <property type="match status" value="1"/>
</dbReference>
<dbReference type="SUPFAM" id="SSF56436">
    <property type="entry name" value="C-type lectin-like"/>
    <property type="match status" value="1"/>
</dbReference>
<dbReference type="GO" id="GO:0005576">
    <property type="term" value="C:extracellular region"/>
    <property type="evidence" value="ECO:0007669"/>
    <property type="project" value="UniProtKB-SubCell"/>
</dbReference>
<dbReference type="Gene3D" id="3.10.100.10">
    <property type="entry name" value="Mannose-Binding Protein A, subunit A"/>
    <property type="match status" value="1"/>
</dbReference>